<dbReference type="Gene3D" id="3.40.50.1820">
    <property type="entry name" value="alpha/beta hydrolase"/>
    <property type="match status" value="1"/>
</dbReference>
<accession>A0AAJ5JLW7</accession>
<keyword evidence="4" id="KW-1185">Reference proteome</keyword>
<protein>
    <submittedName>
        <fullName evidence="3">Alpha/beta fold hydrolase</fullName>
    </submittedName>
</protein>
<sequence>MRKDFYVSSSNKQHDLHVIAWLPNYPPKGIIQLVHGMAEYVERYEPFANFLIENGWGILGHDHLGHGQSVKRNTDYGFFDKHHGADVLISDTYLMTKIIKEKFPTTKIILLGHSMGSLIARNYLKRYSSDVDAAIIMGTTSGRLDLTFGLSLAKQLNRLAPKKTNIRLNQLAFGSFHKNFPESSTFNWLSKNQDNVHQYELDKLTGFTFTNNGFYTLFQLTKQANEKNWANDIRTNLPILVISGEKDPVGDFGKGPRKVAFDLRESGKQKLTLHLYQELRHELLNEEENELIMHDLLGWIEKHA</sequence>
<reference evidence="2 4" key="2">
    <citation type="journal article" date="2020" name="Int. J. Syst. Evol. Microbiol.">
        <title>Vagococcus xieshaowenii sp. nov., isolated from snow finch (Montifringilla taczanowskii) cloacal content.</title>
        <authorList>
            <person name="Ge Y."/>
            <person name="Yang J."/>
            <person name="Lai X.H."/>
            <person name="Zhang G."/>
            <person name="Jin D."/>
            <person name="Lu S."/>
            <person name="Wang B."/>
            <person name="Huang Y."/>
            <person name="Huang Y."/>
            <person name="Ren Z."/>
            <person name="Zhang X."/>
            <person name="Xu J."/>
        </authorList>
    </citation>
    <scope>NUCLEOTIDE SEQUENCE [LARGE SCALE GENOMIC DNA]</scope>
    <source>
        <strain evidence="2">Personal::cf-49</strain>
        <strain evidence="4">personal::cf-49</strain>
    </source>
</reference>
<evidence type="ECO:0000259" key="1">
    <source>
        <dbReference type="Pfam" id="PF12146"/>
    </source>
</evidence>
<evidence type="ECO:0000313" key="4">
    <source>
        <dbReference type="Proteomes" id="UP000296883"/>
    </source>
</evidence>
<dbReference type="InterPro" id="IPR022742">
    <property type="entry name" value="Hydrolase_4"/>
</dbReference>
<feature type="domain" description="Serine aminopeptidase S33" evidence="1">
    <location>
        <begin position="26"/>
        <end position="288"/>
    </location>
</feature>
<dbReference type="PANTHER" id="PTHR11614">
    <property type="entry name" value="PHOSPHOLIPASE-RELATED"/>
    <property type="match status" value="1"/>
</dbReference>
<evidence type="ECO:0000313" key="3">
    <source>
        <dbReference type="EMBL" id="TFZ43010.1"/>
    </source>
</evidence>
<dbReference type="Proteomes" id="UP000297725">
    <property type="component" value="Unassembled WGS sequence"/>
</dbReference>
<proteinExistence type="predicted"/>
<dbReference type="Proteomes" id="UP000296883">
    <property type="component" value="Chromosome"/>
</dbReference>
<gene>
    <name evidence="3" type="ORF">E4031_01190</name>
    <name evidence="2" type="ORF">E4Z98_05455</name>
</gene>
<name>A0AAJ5JLW7_9ENTE</name>
<evidence type="ECO:0000313" key="5">
    <source>
        <dbReference type="Proteomes" id="UP000297725"/>
    </source>
</evidence>
<keyword evidence="3" id="KW-0378">Hydrolase</keyword>
<dbReference type="EMBL" id="CP038865">
    <property type="protein sequence ID" value="QCA28789.1"/>
    <property type="molecule type" value="Genomic_DNA"/>
</dbReference>
<dbReference type="GO" id="GO:0016787">
    <property type="term" value="F:hydrolase activity"/>
    <property type="evidence" value="ECO:0007669"/>
    <property type="project" value="UniProtKB-KW"/>
</dbReference>
<dbReference type="EMBL" id="SRHU01000006">
    <property type="protein sequence ID" value="TFZ43010.1"/>
    <property type="molecule type" value="Genomic_DNA"/>
</dbReference>
<dbReference type="Pfam" id="PF12146">
    <property type="entry name" value="Hydrolase_4"/>
    <property type="match status" value="1"/>
</dbReference>
<organism evidence="3 5">
    <name type="scientific">Vagococcus xieshaowenii</name>
    <dbReference type="NCBI Taxonomy" id="2562451"/>
    <lineage>
        <taxon>Bacteria</taxon>
        <taxon>Bacillati</taxon>
        <taxon>Bacillota</taxon>
        <taxon>Bacilli</taxon>
        <taxon>Lactobacillales</taxon>
        <taxon>Enterococcaceae</taxon>
        <taxon>Vagococcus</taxon>
    </lineage>
</organism>
<dbReference type="RefSeq" id="WP_135253503.1">
    <property type="nucleotide sequence ID" value="NZ_CP038865.1"/>
</dbReference>
<dbReference type="SUPFAM" id="SSF53474">
    <property type="entry name" value="alpha/beta-Hydrolases"/>
    <property type="match status" value="1"/>
</dbReference>
<reference evidence="3 5" key="1">
    <citation type="submission" date="2019-03" db="EMBL/GenBank/DDBJ databases">
        <title>Vagococcus sp. was isolated fron gut of Carduelis flavirostris.</title>
        <authorList>
            <person name="Ge Y."/>
        </authorList>
    </citation>
    <scope>NUCLEOTIDE SEQUENCE [LARGE SCALE GENOMIC DNA]</scope>
    <source>
        <strain evidence="3 5">CF-210</strain>
    </source>
</reference>
<evidence type="ECO:0000313" key="2">
    <source>
        <dbReference type="EMBL" id="QCA28789.1"/>
    </source>
</evidence>
<dbReference type="InterPro" id="IPR029058">
    <property type="entry name" value="AB_hydrolase_fold"/>
</dbReference>
<dbReference type="InterPro" id="IPR051044">
    <property type="entry name" value="MAG_DAG_Lipase"/>
</dbReference>
<dbReference type="AlphaFoldDB" id="A0AAJ5JLW7"/>